<evidence type="ECO:0000313" key="2">
    <source>
        <dbReference type="Proteomes" id="UP000029227"/>
    </source>
</evidence>
<dbReference type="AlphaFoldDB" id="A0A090QLS4"/>
<organism evidence="1 2">
    <name type="scientific">Photobacterium aphoticum</name>
    <dbReference type="NCBI Taxonomy" id="754436"/>
    <lineage>
        <taxon>Bacteria</taxon>
        <taxon>Pseudomonadati</taxon>
        <taxon>Pseudomonadota</taxon>
        <taxon>Gammaproteobacteria</taxon>
        <taxon>Vibrionales</taxon>
        <taxon>Vibrionaceae</taxon>
        <taxon>Photobacterium</taxon>
    </lineage>
</organism>
<evidence type="ECO:0000313" key="1">
    <source>
        <dbReference type="EMBL" id="GAL03876.1"/>
    </source>
</evidence>
<sequence>MKMGFLFNGQFWLCVLLLILLPFILAKIKVNNRAILSYFINPSFLFSGMVDEDKSTSYYYSYNRQHIRYSPYGNWFELGNRLIEDADLQTFEVLDEKYARDKHSVYYGSTDISPVIDRDTIEILHPFVVRDKDGVYVNGSELLDSSVSYNNFMKVQTADPDTFEIIGNSWAKDKQHYYYNYRLMEVDYDTFEILSESVAKDKYAVYIQSDNRFVKTDVVGQHFRVLDEPYFYDESHIYWYKANDIHEDDEHDSGPERSAFWLASLPYQDISTFRILGDEHLAIDNIVYNDGTALPDADAATFTLIGHDHFAKDAQHVFFNGAIIPQAAPASFTRLEAIFEDYSTTSRYGQDAQHVFFEDRVISTQSNSLEVLSEETFLKTADHVFYLGHPLEGVNAAQFTLLERFSTYGSDGQSVYFGHTKIEDIDIHSVEVIIRESVIRDANHVYWEGKKVEGADPDSFTRSHSNYKKYDMEDANYYYWQGERVEPKR</sequence>
<protein>
    <submittedName>
        <fullName evidence="1">Membrane protein</fullName>
    </submittedName>
</protein>
<name>A0A090QLS4_9GAMM</name>
<gene>
    <name evidence="1" type="ORF">JCM19237_2027</name>
</gene>
<accession>A0A090QLS4</accession>
<dbReference type="Pfam" id="PF13644">
    <property type="entry name" value="DKNYY"/>
    <property type="match status" value="2"/>
</dbReference>
<comment type="caution">
    <text evidence="1">The sequence shown here is derived from an EMBL/GenBank/DDBJ whole genome shotgun (WGS) entry which is preliminary data.</text>
</comment>
<dbReference type="STRING" id="754436.JCM19237_2027"/>
<dbReference type="InterPro" id="IPR027375">
    <property type="entry name" value="DKNYY"/>
</dbReference>
<dbReference type="EMBL" id="BBMN01000003">
    <property type="protein sequence ID" value="GAL03876.1"/>
    <property type="molecule type" value="Genomic_DNA"/>
</dbReference>
<proteinExistence type="predicted"/>
<reference evidence="1 2" key="1">
    <citation type="journal article" date="2014" name="Genome Announc.">
        <title>Draft Genome Sequences of Two Vibrionaceae Species, Vibrio ponticus C121 and Photobacterium aphoticum C119, Isolated as Coral Reef Microbiota.</title>
        <authorList>
            <person name="Al-saari N."/>
            <person name="Meirelles P.M."/>
            <person name="Mino S."/>
            <person name="Suda W."/>
            <person name="Oshima K."/>
            <person name="Hattori M."/>
            <person name="Ohkuma M."/>
            <person name="Thompson F.L."/>
            <person name="Gomez-Gil B."/>
            <person name="Sawabe T."/>
            <person name="Sawabe T."/>
        </authorList>
    </citation>
    <scope>NUCLEOTIDE SEQUENCE [LARGE SCALE GENOMIC DNA]</scope>
    <source>
        <strain evidence="1 2">JCM 19237</strain>
    </source>
</reference>
<dbReference type="Proteomes" id="UP000029227">
    <property type="component" value="Unassembled WGS sequence"/>
</dbReference>
<dbReference type="eggNOG" id="COG0515">
    <property type="taxonomic scope" value="Bacteria"/>
</dbReference>